<dbReference type="InterPro" id="IPR009057">
    <property type="entry name" value="Homeodomain-like_sf"/>
</dbReference>
<evidence type="ECO:0000313" key="10">
    <source>
        <dbReference type="Proteomes" id="UP000001194"/>
    </source>
</evidence>
<proteinExistence type="predicted"/>
<keyword evidence="10" id="KW-1185">Reference proteome</keyword>
<protein>
    <submittedName>
        <fullName evidence="9">Predicted protein</fullName>
    </submittedName>
</protein>
<dbReference type="KEGG" id="lbc:LACBIDRAFT_297628"/>
<dbReference type="InterPro" id="IPR011009">
    <property type="entry name" value="Kinase-like_dom_sf"/>
</dbReference>
<dbReference type="PANTHER" id="PTHR44329">
    <property type="entry name" value="SERINE/THREONINE-PROTEIN KINASE TNNI3K-RELATED"/>
    <property type="match status" value="1"/>
</dbReference>
<sequence>MSTSSKDRYYSSMGKSRRGSPGDSQGSDFFQTGQVGRTVLPPISPASPTSRFPVPATYSSSYTQPHSSPDRYDLNPQAYYPNQWQTSSTSPYDTHERYSPQMSYGYRHRSSLPVIPTPSDSRRLPPLTTSSPGGDRWQQSDYGMPTAHGYPNNICSPTASYPNTYATYPSSNQTSSYSYHLPGNDHHSMGVQDYRSLFDDVDSRDPRSSSPYSRSSGSSQVSAPSYTPPPASPSSLEEPRIRKKRKRVDAAQLKVLNETYNRTAFPSTEERHTLAKALDMSARGVQIWFQNKRQSARQTNRQSSTVSPAKSFTTANHSEPLLHNKIPSGGEETGKREEDGSHIKQAEDTRMGFQDCNSSDCFGHIYCGLSMTRPISAALLPLPDDSVPHSESIQERLRRLDEMDLSESRILLLEKIHEEMWAVVPTIGIIKWDDLPWPVFARTTCPEDLMLHRIVSYLLQVSSGMDIKKALVDSSRLPWAQQRLRILLGHWGQPSLQKKVENSADNTMIQGVNVVTYHLESVLHFVNTHQVDEAHHEDLTTIISQTFLKNVGENLARILTDSSDNSGYKSLLRLEGDSAQKMLNFLQTLLDCSELVSLPRNDILGALLRLSKLSKLYPECLTIKSLERDGDVLDSGRFGEIYKGRSRNQTICLKVIKVNQKTKIKHLLKEALLWGHLSHPNILPFYGIYHLEDTRGRISFVSPWMENGNVTEYLKRHPLANRLLLTRDIVLGIQFLHQNQVIHGDLKGLNVLVNRSGRGCLADFGLANLVDENIPSWTSTETTGHQNGGTLRWQAPELISEGLAKATPASDIYSFACVCYEVGSVVSKTVL</sequence>
<feature type="compositionally biased region" description="Polar residues" evidence="6">
    <location>
        <begin position="57"/>
        <end position="67"/>
    </location>
</feature>
<feature type="region of interest" description="Disordered" evidence="6">
    <location>
        <begin position="1"/>
        <end position="96"/>
    </location>
</feature>
<dbReference type="InterPro" id="IPR000719">
    <property type="entry name" value="Prot_kinase_dom"/>
</dbReference>
<evidence type="ECO:0000256" key="2">
    <source>
        <dbReference type="ARBA" id="ARBA00023155"/>
    </source>
</evidence>
<dbReference type="GO" id="GO:0000981">
    <property type="term" value="F:DNA-binding transcription factor activity, RNA polymerase II-specific"/>
    <property type="evidence" value="ECO:0007669"/>
    <property type="project" value="InterPro"/>
</dbReference>
<keyword evidence="2 4" id="KW-0371">Homeobox</keyword>
<dbReference type="InParanoid" id="B0DBM7"/>
<dbReference type="RefSeq" id="XP_001881281.1">
    <property type="nucleotide sequence ID" value="XM_001881246.1"/>
</dbReference>
<dbReference type="GO" id="GO:0003677">
    <property type="term" value="F:DNA binding"/>
    <property type="evidence" value="ECO:0007669"/>
    <property type="project" value="UniProtKB-UniRule"/>
</dbReference>
<dbReference type="HOGENOM" id="CLU_332616_0_0_1"/>
<dbReference type="SMART" id="SM00220">
    <property type="entry name" value="S_TKc"/>
    <property type="match status" value="1"/>
</dbReference>
<dbReference type="PROSITE" id="PS00108">
    <property type="entry name" value="PROTEIN_KINASE_ST"/>
    <property type="match status" value="1"/>
</dbReference>
<dbReference type="OrthoDB" id="6159439at2759"/>
<feature type="region of interest" description="Disordered" evidence="6">
    <location>
        <begin position="108"/>
        <end position="149"/>
    </location>
</feature>
<dbReference type="Gene3D" id="1.10.10.60">
    <property type="entry name" value="Homeodomain-like"/>
    <property type="match status" value="1"/>
</dbReference>
<evidence type="ECO:0000256" key="3">
    <source>
        <dbReference type="ARBA" id="ARBA00023242"/>
    </source>
</evidence>
<dbReference type="SMART" id="SM00389">
    <property type="entry name" value="HOX"/>
    <property type="match status" value="1"/>
</dbReference>
<feature type="compositionally biased region" description="Low complexity" evidence="6">
    <location>
        <begin position="208"/>
        <end position="225"/>
    </location>
</feature>
<dbReference type="PROSITE" id="PS00027">
    <property type="entry name" value="HOMEOBOX_1"/>
    <property type="match status" value="1"/>
</dbReference>
<dbReference type="GO" id="GO:0005634">
    <property type="term" value="C:nucleus"/>
    <property type="evidence" value="ECO:0007669"/>
    <property type="project" value="UniProtKB-SubCell"/>
</dbReference>
<feature type="domain" description="Homeobox" evidence="8">
    <location>
        <begin position="239"/>
        <end position="299"/>
    </location>
</feature>
<feature type="DNA-binding region" description="Homeobox" evidence="4">
    <location>
        <begin position="241"/>
        <end position="300"/>
    </location>
</feature>
<dbReference type="InterPro" id="IPR008271">
    <property type="entry name" value="Ser/Thr_kinase_AS"/>
</dbReference>
<dbReference type="InterPro" id="IPR001245">
    <property type="entry name" value="Ser-Thr/Tyr_kinase_cat_dom"/>
</dbReference>
<accession>B0DBM7</accession>
<dbReference type="EMBL" id="DS547102">
    <property type="protein sequence ID" value="EDR08211.1"/>
    <property type="molecule type" value="Genomic_DNA"/>
</dbReference>
<name>B0DBM7_LACBS</name>
<dbReference type="SUPFAM" id="SSF56112">
    <property type="entry name" value="Protein kinase-like (PK-like)"/>
    <property type="match status" value="1"/>
</dbReference>
<dbReference type="Gene3D" id="1.10.510.10">
    <property type="entry name" value="Transferase(Phosphotransferase) domain 1"/>
    <property type="match status" value="1"/>
</dbReference>
<evidence type="ECO:0000256" key="4">
    <source>
        <dbReference type="PROSITE-ProRule" id="PRU00108"/>
    </source>
</evidence>
<evidence type="ECO:0000259" key="7">
    <source>
        <dbReference type="PROSITE" id="PS50011"/>
    </source>
</evidence>
<dbReference type="CDD" id="cd00086">
    <property type="entry name" value="homeodomain"/>
    <property type="match status" value="1"/>
</dbReference>
<feature type="compositionally biased region" description="Polar residues" evidence="6">
    <location>
        <begin position="22"/>
        <end position="35"/>
    </location>
</feature>
<evidence type="ECO:0000313" key="9">
    <source>
        <dbReference type="EMBL" id="EDR08211.1"/>
    </source>
</evidence>
<dbReference type="PROSITE" id="PS50011">
    <property type="entry name" value="PROTEIN_KINASE_DOM"/>
    <property type="match status" value="1"/>
</dbReference>
<comment type="subcellular location">
    <subcellularLocation>
        <location evidence="4 5">Nucleus</location>
    </subcellularLocation>
</comment>
<keyword evidence="1 4" id="KW-0238">DNA-binding</keyword>
<dbReference type="PROSITE" id="PS50071">
    <property type="entry name" value="HOMEOBOX_2"/>
    <property type="match status" value="1"/>
</dbReference>
<dbReference type="GO" id="GO:0005524">
    <property type="term" value="F:ATP binding"/>
    <property type="evidence" value="ECO:0007669"/>
    <property type="project" value="InterPro"/>
</dbReference>
<feature type="domain" description="Protein kinase" evidence="7">
    <location>
        <begin position="627"/>
        <end position="831"/>
    </location>
</feature>
<feature type="compositionally biased region" description="Polar residues" evidence="6">
    <location>
        <begin position="127"/>
        <end position="141"/>
    </location>
</feature>
<feature type="compositionally biased region" description="Basic and acidic residues" evidence="6">
    <location>
        <begin position="332"/>
        <end position="341"/>
    </location>
</feature>
<evidence type="ECO:0000256" key="1">
    <source>
        <dbReference type="ARBA" id="ARBA00023125"/>
    </source>
</evidence>
<evidence type="ECO:0000259" key="8">
    <source>
        <dbReference type="PROSITE" id="PS50071"/>
    </source>
</evidence>
<dbReference type="Pfam" id="PF07714">
    <property type="entry name" value="PK_Tyr_Ser-Thr"/>
    <property type="match status" value="1"/>
</dbReference>
<dbReference type="SUPFAM" id="SSF46689">
    <property type="entry name" value="Homeodomain-like"/>
    <property type="match status" value="1"/>
</dbReference>
<dbReference type="PANTHER" id="PTHR44329:SF261">
    <property type="entry name" value="ZINC FINGER CONTAINING PROTEIN KINASE-RELATED"/>
    <property type="match status" value="1"/>
</dbReference>
<gene>
    <name evidence="9" type="ORF">LACBIDRAFT_297628</name>
</gene>
<feature type="region of interest" description="Disordered" evidence="6">
    <location>
        <begin position="199"/>
        <end position="249"/>
    </location>
</feature>
<dbReference type="AlphaFoldDB" id="B0DBM7"/>
<dbReference type="GeneID" id="6077004"/>
<feature type="compositionally biased region" description="Polar residues" evidence="6">
    <location>
        <begin position="80"/>
        <end position="92"/>
    </location>
</feature>
<dbReference type="Proteomes" id="UP000001194">
    <property type="component" value="Unassembled WGS sequence"/>
</dbReference>
<feature type="compositionally biased region" description="Polar residues" evidence="6">
    <location>
        <begin position="293"/>
        <end position="317"/>
    </location>
</feature>
<dbReference type="InterPro" id="IPR017970">
    <property type="entry name" value="Homeobox_CS"/>
</dbReference>
<dbReference type="Pfam" id="PF00046">
    <property type="entry name" value="Homeodomain"/>
    <property type="match status" value="1"/>
</dbReference>
<evidence type="ECO:0000256" key="6">
    <source>
        <dbReference type="SAM" id="MobiDB-lite"/>
    </source>
</evidence>
<reference evidence="9 10" key="1">
    <citation type="journal article" date="2008" name="Nature">
        <title>The genome of Laccaria bicolor provides insights into mycorrhizal symbiosis.</title>
        <authorList>
            <person name="Martin F."/>
            <person name="Aerts A."/>
            <person name="Ahren D."/>
            <person name="Brun A."/>
            <person name="Danchin E.G.J."/>
            <person name="Duchaussoy F."/>
            <person name="Gibon J."/>
            <person name="Kohler A."/>
            <person name="Lindquist E."/>
            <person name="Pereda V."/>
            <person name="Salamov A."/>
            <person name="Shapiro H.J."/>
            <person name="Wuyts J."/>
            <person name="Blaudez D."/>
            <person name="Buee M."/>
            <person name="Brokstein P."/>
            <person name="Canbaeck B."/>
            <person name="Cohen D."/>
            <person name="Courty P.E."/>
            <person name="Coutinho P.M."/>
            <person name="Delaruelle C."/>
            <person name="Detter J.C."/>
            <person name="Deveau A."/>
            <person name="DiFazio S."/>
            <person name="Duplessis S."/>
            <person name="Fraissinet-Tachet L."/>
            <person name="Lucic E."/>
            <person name="Frey-Klett P."/>
            <person name="Fourrey C."/>
            <person name="Feussner I."/>
            <person name="Gay G."/>
            <person name="Grimwood J."/>
            <person name="Hoegger P.J."/>
            <person name="Jain P."/>
            <person name="Kilaru S."/>
            <person name="Labbe J."/>
            <person name="Lin Y.C."/>
            <person name="Legue V."/>
            <person name="Le Tacon F."/>
            <person name="Marmeisse R."/>
            <person name="Melayah D."/>
            <person name="Montanini B."/>
            <person name="Muratet M."/>
            <person name="Nehls U."/>
            <person name="Niculita-Hirzel H."/>
            <person name="Oudot-Le Secq M.P."/>
            <person name="Peter M."/>
            <person name="Quesneville H."/>
            <person name="Rajashekar B."/>
            <person name="Reich M."/>
            <person name="Rouhier N."/>
            <person name="Schmutz J."/>
            <person name="Yin T."/>
            <person name="Chalot M."/>
            <person name="Henrissat B."/>
            <person name="Kuees U."/>
            <person name="Lucas S."/>
            <person name="Van de Peer Y."/>
            <person name="Podila G.K."/>
            <person name="Polle A."/>
            <person name="Pukkila P.J."/>
            <person name="Richardson P.M."/>
            <person name="Rouze P."/>
            <person name="Sanders I.R."/>
            <person name="Stajich J.E."/>
            <person name="Tunlid A."/>
            <person name="Tuskan G."/>
            <person name="Grigoriev I.V."/>
        </authorList>
    </citation>
    <scope>NUCLEOTIDE SEQUENCE [LARGE SCALE GENOMIC DNA]</scope>
    <source>
        <strain evidence="10">S238N-H82 / ATCC MYA-4686</strain>
    </source>
</reference>
<keyword evidence="3 4" id="KW-0539">Nucleus</keyword>
<dbReference type="InterPro" id="IPR051681">
    <property type="entry name" value="Ser/Thr_Kinases-Pseudokinases"/>
</dbReference>
<organism evidence="10">
    <name type="scientific">Laccaria bicolor (strain S238N-H82 / ATCC MYA-4686)</name>
    <name type="common">Bicoloured deceiver</name>
    <name type="synonym">Laccaria laccata var. bicolor</name>
    <dbReference type="NCBI Taxonomy" id="486041"/>
    <lineage>
        <taxon>Eukaryota</taxon>
        <taxon>Fungi</taxon>
        <taxon>Dikarya</taxon>
        <taxon>Basidiomycota</taxon>
        <taxon>Agaricomycotina</taxon>
        <taxon>Agaricomycetes</taxon>
        <taxon>Agaricomycetidae</taxon>
        <taxon>Agaricales</taxon>
        <taxon>Agaricineae</taxon>
        <taxon>Hydnangiaceae</taxon>
        <taxon>Laccaria</taxon>
    </lineage>
</organism>
<dbReference type="InterPro" id="IPR001356">
    <property type="entry name" value="HD"/>
</dbReference>
<evidence type="ECO:0000256" key="5">
    <source>
        <dbReference type="RuleBase" id="RU000682"/>
    </source>
</evidence>
<feature type="region of interest" description="Disordered" evidence="6">
    <location>
        <begin position="293"/>
        <end position="341"/>
    </location>
</feature>
<dbReference type="STRING" id="486041.B0DBM7"/>
<dbReference type="GO" id="GO:0004674">
    <property type="term" value="F:protein serine/threonine kinase activity"/>
    <property type="evidence" value="ECO:0007669"/>
    <property type="project" value="TreeGrafter"/>
</dbReference>